<proteinExistence type="predicted"/>
<evidence type="ECO:0000313" key="2">
    <source>
        <dbReference type="Proteomes" id="UP000754883"/>
    </source>
</evidence>
<accession>A0A9N9Y301</accession>
<sequence>MVLVPRTLGEVGTKHGRLVRETSGKDGGAASEERAALNLAKADVGQILSSLAVVAGSWEDCMAEEVEMLSMVLERYIMAMEKRKKNKIAWYLAAQHQFVGEAPSM</sequence>
<comment type="caution">
    <text evidence="1">The sequence shown here is derived from an EMBL/GenBank/DDBJ whole genome shotgun (WGS) entry which is preliminary data.</text>
</comment>
<dbReference type="Proteomes" id="UP000754883">
    <property type="component" value="Unassembled WGS sequence"/>
</dbReference>
<name>A0A9N9Y301_9HYPO</name>
<keyword evidence="2" id="KW-1185">Reference proteome</keyword>
<organism evidence="1 2">
    <name type="scientific">Clonostachys byssicola</name>
    <dbReference type="NCBI Taxonomy" id="160290"/>
    <lineage>
        <taxon>Eukaryota</taxon>
        <taxon>Fungi</taxon>
        <taxon>Dikarya</taxon>
        <taxon>Ascomycota</taxon>
        <taxon>Pezizomycotina</taxon>
        <taxon>Sordariomycetes</taxon>
        <taxon>Hypocreomycetidae</taxon>
        <taxon>Hypocreales</taxon>
        <taxon>Bionectriaceae</taxon>
        <taxon>Clonostachys</taxon>
    </lineage>
</organism>
<evidence type="ECO:0000313" key="1">
    <source>
        <dbReference type="EMBL" id="CAG9992584.1"/>
    </source>
</evidence>
<dbReference type="EMBL" id="CABFNO020001496">
    <property type="protein sequence ID" value="CAG9992584.1"/>
    <property type="molecule type" value="Genomic_DNA"/>
</dbReference>
<dbReference type="AlphaFoldDB" id="A0A9N9Y301"/>
<protein>
    <submittedName>
        <fullName evidence="1">Uncharacterized protein</fullName>
    </submittedName>
</protein>
<gene>
    <name evidence="1" type="ORF">CBYS24578_00010809</name>
</gene>
<reference evidence="2" key="1">
    <citation type="submission" date="2019-06" db="EMBL/GenBank/DDBJ databases">
        <authorList>
            <person name="Broberg M."/>
        </authorList>
    </citation>
    <scope>NUCLEOTIDE SEQUENCE [LARGE SCALE GENOMIC DNA]</scope>
</reference>
<reference evidence="1 2" key="2">
    <citation type="submission" date="2021-10" db="EMBL/GenBank/DDBJ databases">
        <authorList>
            <person name="Piombo E."/>
        </authorList>
    </citation>
    <scope>NUCLEOTIDE SEQUENCE [LARGE SCALE GENOMIC DNA]</scope>
</reference>